<keyword evidence="5" id="KW-0411">Iron-sulfur</keyword>
<dbReference type="Gene3D" id="3.40.50.2000">
    <property type="entry name" value="Glycogen Phosphorylase B"/>
    <property type="match status" value="1"/>
</dbReference>
<dbReference type="PANTHER" id="PTHR11228:SF7">
    <property type="entry name" value="PQQA PEPTIDE CYCLASE"/>
    <property type="match status" value="1"/>
</dbReference>
<dbReference type="InterPro" id="IPR001173">
    <property type="entry name" value="Glyco_trans_2-like"/>
</dbReference>
<dbReference type="EMBL" id="BJZT01000052">
    <property type="protein sequence ID" value="GEP01783.1"/>
    <property type="molecule type" value="Genomic_DNA"/>
</dbReference>
<dbReference type="InterPro" id="IPR007197">
    <property type="entry name" value="rSAM"/>
</dbReference>
<dbReference type="Gene3D" id="3.40.50.150">
    <property type="entry name" value="Vaccinia Virus protein VP39"/>
    <property type="match status" value="1"/>
</dbReference>
<keyword evidence="2" id="KW-0949">S-adenosyl-L-methionine</keyword>
<dbReference type="Pfam" id="PF00535">
    <property type="entry name" value="Glycos_transf_2"/>
    <property type="match status" value="1"/>
</dbReference>
<proteinExistence type="predicted"/>
<dbReference type="SUPFAM" id="SSF53335">
    <property type="entry name" value="S-adenosyl-L-methionine-dependent methyltransferases"/>
    <property type="match status" value="1"/>
</dbReference>
<feature type="domain" description="Radical SAM core" evidence="6">
    <location>
        <begin position="870"/>
        <end position="1091"/>
    </location>
</feature>
<dbReference type="SUPFAM" id="SSF53448">
    <property type="entry name" value="Nucleotide-diphospho-sugar transferases"/>
    <property type="match status" value="1"/>
</dbReference>
<dbReference type="SFLD" id="SFLDG01067">
    <property type="entry name" value="SPASM/twitch_domain_containing"/>
    <property type="match status" value="1"/>
</dbReference>
<name>A0A512IVT8_9HYPH</name>
<dbReference type="SFLD" id="SFLDS00029">
    <property type="entry name" value="Radical_SAM"/>
    <property type="match status" value="1"/>
</dbReference>
<keyword evidence="4" id="KW-0408">Iron</keyword>
<dbReference type="InterPro" id="IPR013785">
    <property type="entry name" value="Aldolase_TIM"/>
</dbReference>
<evidence type="ECO:0000256" key="5">
    <source>
        <dbReference type="ARBA" id="ARBA00023014"/>
    </source>
</evidence>
<dbReference type="RefSeq" id="WP_147082423.1">
    <property type="nucleotide sequence ID" value="NZ_BJZT01000052.1"/>
</dbReference>
<dbReference type="PANTHER" id="PTHR11228">
    <property type="entry name" value="RADICAL SAM DOMAIN PROTEIN"/>
    <property type="match status" value="1"/>
</dbReference>
<dbReference type="OrthoDB" id="7978874at2"/>
<comment type="cofactor">
    <cofactor evidence="1">
        <name>[4Fe-4S] cluster</name>
        <dbReference type="ChEBI" id="CHEBI:49883"/>
    </cofactor>
</comment>
<dbReference type="SMART" id="SM00729">
    <property type="entry name" value="Elp3"/>
    <property type="match status" value="1"/>
</dbReference>
<dbReference type="InterPro" id="IPR006638">
    <property type="entry name" value="Elp3/MiaA/NifB-like_rSAM"/>
</dbReference>
<evidence type="ECO:0000256" key="2">
    <source>
        <dbReference type="ARBA" id="ARBA00022691"/>
    </source>
</evidence>
<dbReference type="Proteomes" id="UP000321258">
    <property type="component" value="Unassembled WGS sequence"/>
</dbReference>
<dbReference type="CDD" id="cd01335">
    <property type="entry name" value="Radical_SAM"/>
    <property type="match status" value="1"/>
</dbReference>
<dbReference type="CDD" id="cd21109">
    <property type="entry name" value="SPASM"/>
    <property type="match status" value="1"/>
</dbReference>
<evidence type="ECO:0000259" key="6">
    <source>
        <dbReference type="PROSITE" id="PS51918"/>
    </source>
</evidence>
<reference evidence="7 8" key="1">
    <citation type="submission" date="2019-07" db="EMBL/GenBank/DDBJ databases">
        <title>Whole genome shotgun sequence of Methylobacterium haplocladii NBRC 107714.</title>
        <authorList>
            <person name="Hosoyama A."/>
            <person name="Uohara A."/>
            <person name="Ohji S."/>
            <person name="Ichikawa N."/>
        </authorList>
    </citation>
    <scope>NUCLEOTIDE SEQUENCE [LARGE SCALE GENOMIC DNA]</scope>
    <source>
        <strain evidence="7 8">NBRC 107714</strain>
    </source>
</reference>
<dbReference type="Pfam" id="PF13186">
    <property type="entry name" value="SPASM"/>
    <property type="match status" value="1"/>
</dbReference>
<dbReference type="Pfam" id="PF00534">
    <property type="entry name" value="Glycos_transf_1"/>
    <property type="match status" value="1"/>
</dbReference>
<keyword evidence="3" id="KW-0479">Metal-binding</keyword>
<protein>
    <recommendedName>
        <fullName evidence="6">Radical SAM core domain-containing protein</fullName>
    </recommendedName>
</protein>
<dbReference type="GO" id="GO:0016757">
    <property type="term" value="F:glycosyltransferase activity"/>
    <property type="evidence" value="ECO:0007669"/>
    <property type="project" value="InterPro"/>
</dbReference>
<sequence length="1411" mass="157924">MMRQVSFFVDDRHSWLDETHPTWSQTNIGSDGSNLTLVFLSMNRASLSERLVRSLIEQVPGFAGRILVVDNGSDPAELAALTRFFTTECPFPYEILELGQNHGVAGGRNRGFAAVRTDWILSLDNDILLTGNPLPQLARDLATLGCHFLSVPLLNPDRATFYSYGGHLDPAIIDGSTPFLSTACMLPPGADLARAAEVSPSGDGFLCSFLFGGASLLKATTFTAAGGFDDAMLVGFEDIEFSLRLFRLGYKVGSSSITDFVHDHPRAERDSDLQYESTRYSRQILRESAAHFERKHGFRVWSSGIDAWLRGREQHQGLVPAGEGIASAETKPRVPVRRTPRIALVVDMENWAYANIARQLTKHLGHRYDFEILSTHRLGEIEQARWADAGHAGTWQPGGPQAFGQILLRAHEFDLVHVFWRPLLTLLGDQGFYGSGLADYVRFLGLSMDEFRIRFIAPACFTTSVYDHLFADGEEAELMAEALNRHATAYTVSSDRLALSYARHEHFRPPAATIPDGVDPELFYPKNLARFDELPDRALRVGWVGNSHWMRERDSKGVHTILIPAIAALRMEGLAIELDLADRAAGFIPHAQMVDYYARLDVLVCTSEVEGTPNPVLEALACGVPIVSTDVGVVPDALGPLQQDFILSERSVPALTAALGNLARRPELFRQLSQENLRQSAAWTWQHQTTKFHAFFAEVLDRRRVAAGETPTKLCMLPFTTPSQEPDGSIRLCSAASTLTPPYREATNMGNARADGLAAVWRGHKYRHVRETLLAGGDDLTPYCRTCEYRHDGPAWLLQLHTALHAYHNGIRSPELTTLLSTRISRYDEYVERAKLADLAAYPRPEDLTPVAPARVDHPVPIPEAILDGGAFPINLDLNTLNRCNVSCVMCPPAIRIENGQDRDEYYRLTVDEYDRLSDNLNIKSAHFVGAYAEPLLNKDLFDLVKTAHDRGAFTAITTNAMPLVPAFSRRLIEAGLDMMSISLHGATRQTAEAIMLKSNFERVIDNIRCLQSLKLEKNTTKPEIYFNFVSQLQNVDEIADFIDLAADLNVKHVQIIHLIDGDEAVDRSTNLVHHPERLLPNLRRALERGSMRNVHVNISPAYAGLLEADAANAAAPPAPSPSLLDELVVLPTDRVELCWETEVPCPVCASRDVDVLRQDQIWGYQFVSCRNCTTRYYDRRMSERYVINHFLHGDGAREEAINLYENGVMVGEPHGTPDEQKRQLETYYAFLLDLQTRWYRLANHGRDPVSLFEIGTSVGWFLHFARQSHDLNGTTLRVAGCDANPYAAKVGRSRLNLDLFAGIYQDYDPINSLVKYDLITALDYIEHTYTPLEDLKKMYNMANTGAVLFIKTFIEEMDPNGTYVHPVFHANHFSERSLKLAIEKAGWEVLEFDTERERVFAQASVFAVKR</sequence>
<dbReference type="SUPFAM" id="SSF102114">
    <property type="entry name" value="Radical SAM enzymes"/>
    <property type="match status" value="1"/>
</dbReference>
<dbReference type="Gene3D" id="3.90.550.10">
    <property type="entry name" value="Spore Coat Polysaccharide Biosynthesis Protein SpsA, Chain A"/>
    <property type="match status" value="1"/>
</dbReference>
<evidence type="ECO:0000313" key="8">
    <source>
        <dbReference type="Proteomes" id="UP000321258"/>
    </source>
</evidence>
<evidence type="ECO:0000313" key="7">
    <source>
        <dbReference type="EMBL" id="GEP01783.1"/>
    </source>
</evidence>
<organism evidence="7 8">
    <name type="scientific">Methylobacterium haplocladii</name>
    <dbReference type="NCBI Taxonomy" id="1176176"/>
    <lineage>
        <taxon>Bacteria</taxon>
        <taxon>Pseudomonadati</taxon>
        <taxon>Pseudomonadota</taxon>
        <taxon>Alphaproteobacteria</taxon>
        <taxon>Hyphomicrobiales</taxon>
        <taxon>Methylobacteriaceae</taxon>
        <taxon>Methylobacterium</taxon>
    </lineage>
</organism>
<dbReference type="Pfam" id="PF04055">
    <property type="entry name" value="Radical_SAM"/>
    <property type="match status" value="1"/>
</dbReference>
<dbReference type="InterPro" id="IPR029063">
    <property type="entry name" value="SAM-dependent_MTases_sf"/>
</dbReference>
<dbReference type="Gene3D" id="3.20.20.70">
    <property type="entry name" value="Aldolase class I"/>
    <property type="match status" value="2"/>
</dbReference>
<evidence type="ECO:0000256" key="3">
    <source>
        <dbReference type="ARBA" id="ARBA00022723"/>
    </source>
</evidence>
<dbReference type="PROSITE" id="PS51918">
    <property type="entry name" value="RADICAL_SAM"/>
    <property type="match status" value="1"/>
</dbReference>
<dbReference type="Pfam" id="PF13489">
    <property type="entry name" value="Methyltransf_23"/>
    <property type="match status" value="1"/>
</dbReference>
<dbReference type="InterPro" id="IPR029044">
    <property type="entry name" value="Nucleotide-diphossugar_trans"/>
</dbReference>
<dbReference type="InterPro" id="IPR001296">
    <property type="entry name" value="Glyco_trans_1"/>
</dbReference>
<dbReference type="GO" id="GO:0046872">
    <property type="term" value="F:metal ion binding"/>
    <property type="evidence" value="ECO:0007669"/>
    <property type="project" value="UniProtKB-KW"/>
</dbReference>
<evidence type="ECO:0000256" key="1">
    <source>
        <dbReference type="ARBA" id="ARBA00001966"/>
    </source>
</evidence>
<dbReference type="InterPro" id="IPR050377">
    <property type="entry name" value="Radical_SAM_PqqE_MftC-like"/>
</dbReference>
<dbReference type="SUPFAM" id="SSF53756">
    <property type="entry name" value="UDP-Glycosyltransferase/glycogen phosphorylase"/>
    <property type="match status" value="1"/>
</dbReference>
<dbReference type="InterPro" id="IPR058240">
    <property type="entry name" value="rSAM_sf"/>
</dbReference>
<evidence type="ECO:0000256" key="4">
    <source>
        <dbReference type="ARBA" id="ARBA00023004"/>
    </source>
</evidence>
<dbReference type="GO" id="GO:0051536">
    <property type="term" value="F:iron-sulfur cluster binding"/>
    <property type="evidence" value="ECO:0007669"/>
    <property type="project" value="UniProtKB-KW"/>
</dbReference>
<accession>A0A512IVT8</accession>
<comment type="caution">
    <text evidence="7">The sequence shown here is derived from an EMBL/GenBank/DDBJ whole genome shotgun (WGS) entry which is preliminary data.</text>
</comment>
<dbReference type="InterPro" id="IPR023885">
    <property type="entry name" value="4Fe4S-binding_SPASM_dom"/>
</dbReference>
<keyword evidence="8" id="KW-1185">Reference proteome</keyword>
<gene>
    <name evidence="7" type="ORF">MHA02_41700</name>
</gene>